<keyword evidence="4 6" id="KW-0975">Bacterial flagellum</keyword>
<proteinExistence type="inferred from homology"/>
<evidence type="ECO:0000256" key="6">
    <source>
        <dbReference type="PIRNR" id="PIRNR002889"/>
    </source>
</evidence>
<sequence length="135" mass="15229">MIDRIGEDLGFFQTAINLRQQRQEILASNIANADTPNYKARDFDFKSALQDVMTERMRLADTKLALTSARHIPGAAVSPDSAELLYRQPLQPSLDGNTVDMDVERVQFADNTLRYQSDLTIISQRIKTMLAALQQ</sequence>
<evidence type="ECO:0000313" key="8">
    <source>
        <dbReference type="EMBL" id="RBP43304.1"/>
    </source>
</evidence>
<evidence type="ECO:0000259" key="7">
    <source>
        <dbReference type="Pfam" id="PF00460"/>
    </source>
</evidence>
<protein>
    <recommendedName>
        <fullName evidence="3 6">Flagellar basal body rod protein FlgB</fullName>
    </recommendedName>
</protein>
<dbReference type="InterPro" id="IPR006300">
    <property type="entry name" value="FlgB"/>
</dbReference>
<evidence type="ECO:0000256" key="3">
    <source>
        <dbReference type="ARBA" id="ARBA00014376"/>
    </source>
</evidence>
<comment type="caution">
    <text evidence="8">The sequence shown here is derived from an EMBL/GenBank/DDBJ whole genome shotgun (WGS) entry which is preliminary data.</text>
</comment>
<dbReference type="NCBIfam" id="TIGR01396">
    <property type="entry name" value="FlgB"/>
    <property type="match status" value="1"/>
</dbReference>
<dbReference type="PIRSF" id="PIRSF002889">
    <property type="entry name" value="Rod_FlgB"/>
    <property type="match status" value="1"/>
</dbReference>
<comment type="subcellular location">
    <subcellularLocation>
        <location evidence="1 6">Bacterial flagellum basal body</location>
    </subcellularLocation>
</comment>
<comment type="function">
    <text evidence="5 6">Structural component of flagellum, the bacterial motility apparatus. Part of the rod structure of flagellar basal body.</text>
</comment>
<reference evidence="8 9" key="1">
    <citation type="submission" date="2018-06" db="EMBL/GenBank/DDBJ databases">
        <title>Genomic Encyclopedia of Type Strains, Phase IV (KMG-IV): sequencing the most valuable type-strain genomes for metagenomic binning, comparative biology and taxonomic classification.</title>
        <authorList>
            <person name="Goeker M."/>
        </authorList>
    </citation>
    <scope>NUCLEOTIDE SEQUENCE [LARGE SCALE GENOMIC DNA]</scope>
    <source>
        <strain evidence="8 9">DSM 25520</strain>
    </source>
</reference>
<keyword evidence="8" id="KW-0969">Cilium</keyword>
<dbReference type="InterPro" id="IPR001444">
    <property type="entry name" value="Flag_bb_rod_N"/>
</dbReference>
<dbReference type="Proteomes" id="UP000253628">
    <property type="component" value="Unassembled WGS sequence"/>
</dbReference>
<dbReference type="RefSeq" id="WP_113931591.1">
    <property type="nucleotide sequence ID" value="NZ_JACCEU010000001.1"/>
</dbReference>
<evidence type="ECO:0000256" key="1">
    <source>
        <dbReference type="ARBA" id="ARBA00004117"/>
    </source>
</evidence>
<gene>
    <name evidence="8" type="ORF">DFR37_101433</name>
</gene>
<feature type="domain" description="Flagellar basal body rod protein N-terminal" evidence="7">
    <location>
        <begin position="14"/>
        <end position="39"/>
    </location>
</feature>
<evidence type="ECO:0000313" key="9">
    <source>
        <dbReference type="Proteomes" id="UP000253628"/>
    </source>
</evidence>
<name>A0A366HKC0_9BURK</name>
<dbReference type="PROSITE" id="PS00588">
    <property type="entry name" value="FLAGELLA_BB_ROD"/>
    <property type="match status" value="1"/>
</dbReference>
<dbReference type="AlphaFoldDB" id="A0A366HKC0"/>
<dbReference type="PANTHER" id="PTHR30435">
    <property type="entry name" value="FLAGELLAR PROTEIN"/>
    <property type="match status" value="1"/>
</dbReference>
<comment type="similarity">
    <text evidence="2 6">Belongs to the flagella basal body rod proteins family.</text>
</comment>
<dbReference type="Pfam" id="PF00460">
    <property type="entry name" value="Flg_bb_rod"/>
    <property type="match status" value="1"/>
</dbReference>
<dbReference type="PANTHER" id="PTHR30435:SF12">
    <property type="entry name" value="FLAGELLAR BASAL BODY ROD PROTEIN FLGB"/>
    <property type="match status" value="1"/>
</dbReference>
<dbReference type="GO" id="GO:0071978">
    <property type="term" value="P:bacterial-type flagellum-dependent swarming motility"/>
    <property type="evidence" value="ECO:0007669"/>
    <property type="project" value="TreeGrafter"/>
</dbReference>
<comment type="subunit">
    <text evidence="6">The basal body constitutes a major portion of the flagellar organelle and consists of a number of rings mounted on a central rod.</text>
</comment>
<organism evidence="8 9">
    <name type="scientific">Eoetvoesiella caeni</name>
    <dbReference type="NCBI Taxonomy" id="645616"/>
    <lineage>
        <taxon>Bacteria</taxon>
        <taxon>Pseudomonadati</taxon>
        <taxon>Pseudomonadota</taxon>
        <taxon>Betaproteobacteria</taxon>
        <taxon>Burkholderiales</taxon>
        <taxon>Alcaligenaceae</taxon>
        <taxon>Eoetvoesiella</taxon>
    </lineage>
</organism>
<evidence type="ECO:0000256" key="2">
    <source>
        <dbReference type="ARBA" id="ARBA00009677"/>
    </source>
</evidence>
<dbReference type="GO" id="GO:0030694">
    <property type="term" value="C:bacterial-type flagellum basal body, rod"/>
    <property type="evidence" value="ECO:0007669"/>
    <property type="project" value="InterPro"/>
</dbReference>
<keyword evidence="8" id="KW-0966">Cell projection</keyword>
<dbReference type="InterPro" id="IPR019776">
    <property type="entry name" value="Flagellar_basal_body_rod_CS"/>
</dbReference>
<keyword evidence="9" id="KW-1185">Reference proteome</keyword>
<evidence type="ECO:0000256" key="5">
    <source>
        <dbReference type="ARBA" id="ARBA00024934"/>
    </source>
</evidence>
<dbReference type="OrthoDB" id="9788334at2"/>
<evidence type="ECO:0000256" key="4">
    <source>
        <dbReference type="ARBA" id="ARBA00023143"/>
    </source>
</evidence>
<keyword evidence="8" id="KW-0282">Flagellum</keyword>
<dbReference type="EMBL" id="QNRQ01000001">
    <property type="protein sequence ID" value="RBP43304.1"/>
    <property type="molecule type" value="Genomic_DNA"/>
</dbReference>
<accession>A0A366HKC0</accession>